<dbReference type="EMBL" id="JH717891">
    <property type="protein sequence ID" value="EWY79259.1"/>
    <property type="molecule type" value="Genomic_DNA"/>
</dbReference>
<dbReference type="AlphaFoldDB" id="W9HE09"/>
<organism evidence="1 2">
    <name type="scientific">Fusarium oxysporum NRRL 32931</name>
    <dbReference type="NCBI Taxonomy" id="660029"/>
    <lineage>
        <taxon>Eukaryota</taxon>
        <taxon>Fungi</taxon>
        <taxon>Dikarya</taxon>
        <taxon>Ascomycota</taxon>
        <taxon>Pezizomycotina</taxon>
        <taxon>Sordariomycetes</taxon>
        <taxon>Hypocreomycetidae</taxon>
        <taxon>Hypocreales</taxon>
        <taxon>Nectriaceae</taxon>
        <taxon>Fusarium</taxon>
        <taxon>Fusarium oxysporum species complex</taxon>
    </lineage>
</organism>
<dbReference type="Proteomes" id="UP000030753">
    <property type="component" value="Unassembled WGS sequence"/>
</dbReference>
<reference evidence="1 2" key="1">
    <citation type="submission" date="2011-06" db="EMBL/GenBank/DDBJ databases">
        <title>The Genome Sequence of Fusarium oxysporum FOSC 3-a.</title>
        <authorList>
            <consortium name="The Broad Institute Genome Sequencing Platform"/>
            <person name="Ma L.-J."/>
            <person name="Gale L.R."/>
            <person name="Schwartz D.C."/>
            <person name="Zhou S."/>
            <person name="Corby-Kistler H."/>
            <person name="Young S.K."/>
            <person name="Zeng Q."/>
            <person name="Gargeya S."/>
            <person name="Fitzgerald M."/>
            <person name="Haas B."/>
            <person name="Abouelleil A."/>
            <person name="Alvarado L."/>
            <person name="Arachchi H.M."/>
            <person name="Berlin A."/>
            <person name="Brown A."/>
            <person name="Chapman S.B."/>
            <person name="Chen Z."/>
            <person name="Dunbar C."/>
            <person name="Freedman E."/>
            <person name="Gearin G."/>
            <person name="Gellesch M."/>
            <person name="Goldberg J."/>
            <person name="Griggs A."/>
            <person name="Gujja S."/>
            <person name="Heiman D."/>
            <person name="Howarth C."/>
            <person name="Larson L."/>
            <person name="Lui A."/>
            <person name="MacDonald P.J.P."/>
            <person name="Mehta T."/>
            <person name="Montmayeur A."/>
            <person name="Murphy C."/>
            <person name="Neiman D."/>
            <person name="Pearson M."/>
            <person name="Priest M."/>
            <person name="Roberts A."/>
            <person name="Saif S."/>
            <person name="Shea T."/>
            <person name="Shenoy N."/>
            <person name="Sisk P."/>
            <person name="Stolte C."/>
            <person name="Sykes S."/>
            <person name="Wortman J."/>
            <person name="Nusbaum C."/>
            <person name="Birren B."/>
        </authorList>
    </citation>
    <scope>NUCLEOTIDE SEQUENCE [LARGE SCALE GENOMIC DNA]</scope>
    <source>
        <strain evidence="2">FOSC 3-a</strain>
    </source>
</reference>
<name>W9HE09_FUSOX</name>
<evidence type="ECO:0000313" key="1">
    <source>
        <dbReference type="EMBL" id="EWY79259.1"/>
    </source>
</evidence>
<proteinExistence type="predicted"/>
<accession>W9HE09</accession>
<dbReference type="HOGENOM" id="CLU_1997937_0_0_1"/>
<sequence>MNKYPYVKAIAAFLYTPINRRSIVNDRFQLTIEPVESGIGGAVGALDLATVRSTACGQDAVDKGDTLAATGIPQVEPINSAGTFRASGSRSGGLDTVYLVSNEELVGLVEVESRDTSSVKEVATK</sequence>
<feature type="non-terminal residue" evidence="1">
    <location>
        <position position="125"/>
    </location>
</feature>
<evidence type="ECO:0000313" key="2">
    <source>
        <dbReference type="Proteomes" id="UP000030753"/>
    </source>
</evidence>
<protein>
    <submittedName>
        <fullName evidence="1">Uncharacterized protein</fullName>
    </submittedName>
</protein>
<gene>
    <name evidence="1" type="ORF">FOYG_17565</name>
</gene>